<dbReference type="Gene3D" id="2.30.24.10">
    <property type="entry name" value="CAT RNA-binding domain"/>
    <property type="match status" value="1"/>
</dbReference>
<dbReference type="Pfam" id="PF03123">
    <property type="entry name" value="CAT_RBD"/>
    <property type="match status" value="1"/>
</dbReference>
<organism evidence="8 9">
    <name type="scientific">Anaerocolumna aminovalerica</name>
    <dbReference type="NCBI Taxonomy" id="1527"/>
    <lineage>
        <taxon>Bacteria</taxon>
        <taxon>Bacillati</taxon>
        <taxon>Bacillota</taxon>
        <taxon>Clostridia</taxon>
        <taxon>Lachnospirales</taxon>
        <taxon>Lachnospiraceae</taxon>
        <taxon>Anaerocolumna</taxon>
    </lineage>
</organism>
<dbReference type="EMBL" id="FOWD01000053">
    <property type="protein sequence ID" value="SFO63964.1"/>
    <property type="molecule type" value="Genomic_DNA"/>
</dbReference>
<dbReference type="STRING" id="1527.SAMN04489757_1536"/>
<evidence type="ECO:0000256" key="1">
    <source>
        <dbReference type="ARBA" id="ARBA00022737"/>
    </source>
</evidence>
<evidence type="ECO:0000256" key="6">
    <source>
        <dbReference type="ARBA" id="ARBA00038510"/>
    </source>
</evidence>
<dbReference type="InterPro" id="IPR036634">
    <property type="entry name" value="PRD_sf"/>
</dbReference>
<evidence type="ECO:0000256" key="5">
    <source>
        <dbReference type="ARBA" id="ARBA00023163"/>
    </source>
</evidence>
<dbReference type="InterPro" id="IPR001550">
    <property type="entry name" value="Transcrpt_antitermin_CS"/>
</dbReference>
<dbReference type="Pfam" id="PF00874">
    <property type="entry name" value="PRD"/>
    <property type="match status" value="2"/>
</dbReference>
<keyword evidence="3" id="KW-0805">Transcription regulation</keyword>
<reference evidence="8 9" key="1">
    <citation type="submission" date="2016-10" db="EMBL/GenBank/DDBJ databases">
        <authorList>
            <person name="de Groot N.N."/>
        </authorList>
    </citation>
    <scope>NUCLEOTIDE SEQUENCE [LARGE SCALE GENOMIC DNA]</scope>
    <source>
        <strain evidence="8 9">DSM 1283</strain>
    </source>
</reference>
<keyword evidence="5" id="KW-0804">Transcription</keyword>
<keyword evidence="4" id="KW-0010">Activator</keyword>
<evidence type="ECO:0000256" key="3">
    <source>
        <dbReference type="ARBA" id="ARBA00023015"/>
    </source>
</evidence>
<keyword evidence="1" id="KW-0677">Repeat</keyword>
<evidence type="ECO:0000256" key="2">
    <source>
        <dbReference type="ARBA" id="ARBA00022884"/>
    </source>
</evidence>
<keyword evidence="9" id="KW-1185">Reference proteome</keyword>
<evidence type="ECO:0000313" key="8">
    <source>
        <dbReference type="EMBL" id="SFO63964.1"/>
    </source>
</evidence>
<dbReference type="Proteomes" id="UP000198806">
    <property type="component" value="Unassembled WGS sequence"/>
</dbReference>
<dbReference type="PANTHER" id="PTHR30185:SF15">
    <property type="entry name" value="CRYPTIC BETA-GLUCOSIDE BGL OPERON ANTITERMINATOR"/>
    <property type="match status" value="1"/>
</dbReference>
<protein>
    <submittedName>
        <fullName evidence="8">Transcriptional antiterminator, BglG family</fullName>
    </submittedName>
</protein>
<dbReference type="PANTHER" id="PTHR30185">
    <property type="entry name" value="CRYPTIC BETA-GLUCOSIDE BGL OPERON ANTITERMINATOR"/>
    <property type="match status" value="1"/>
</dbReference>
<dbReference type="InterPro" id="IPR036650">
    <property type="entry name" value="CAT_RNA-bd_dom_sf"/>
</dbReference>
<dbReference type="InterPro" id="IPR050661">
    <property type="entry name" value="BglG_antiterminators"/>
</dbReference>
<dbReference type="InterPro" id="IPR011608">
    <property type="entry name" value="PRD"/>
</dbReference>
<dbReference type="Gene3D" id="1.10.1790.10">
    <property type="entry name" value="PRD domain"/>
    <property type="match status" value="2"/>
</dbReference>
<dbReference type="SUPFAM" id="SSF50151">
    <property type="entry name" value="SacY-like RNA-binding domain"/>
    <property type="match status" value="1"/>
</dbReference>
<dbReference type="PROSITE" id="PS51372">
    <property type="entry name" value="PRD_2"/>
    <property type="match status" value="2"/>
</dbReference>
<dbReference type="OrthoDB" id="9813552at2"/>
<dbReference type="AlphaFoldDB" id="A0A1I5ITT2"/>
<evidence type="ECO:0000256" key="4">
    <source>
        <dbReference type="ARBA" id="ARBA00023159"/>
    </source>
</evidence>
<dbReference type="GO" id="GO:0003723">
    <property type="term" value="F:RNA binding"/>
    <property type="evidence" value="ECO:0007669"/>
    <property type="project" value="UniProtKB-KW"/>
</dbReference>
<dbReference type="SMART" id="SM01061">
    <property type="entry name" value="CAT_RBD"/>
    <property type="match status" value="1"/>
</dbReference>
<dbReference type="NCBIfam" id="NF046042">
    <property type="entry name" value="LicT"/>
    <property type="match status" value="1"/>
</dbReference>
<accession>A0A1I5ITT2</accession>
<dbReference type="SUPFAM" id="SSF63520">
    <property type="entry name" value="PTS-regulatory domain, PRD"/>
    <property type="match status" value="2"/>
</dbReference>
<feature type="domain" description="PRD" evidence="7">
    <location>
        <begin position="65"/>
        <end position="169"/>
    </location>
</feature>
<dbReference type="PROSITE" id="PS00654">
    <property type="entry name" value="PRD_1"/>
    <property type="match status" value="1"/>
</dbReference>
<name>A0A1I5ITT2_9FIRM</name>
<proteinExistence type="inferred from homology"/>
<gene>
    <name evidence="8" type="ORF">SAMN04489757_1536</name>
</gene>
<dbReference type="GO" id="GO:0045893">
    <property type="term" value="P:positive regulation of DNA-templated transcription"/>
    <property type="evidence" value="ECO:0007669"/>
    <property type="project" value="InterPro"/>
</dbReference>
<sequence length="276" mass="32491">MLIQKIINNNIVSSYDEKGREVVVMGRGIGFMKKPDQEIDHEKIEKIFIMDNQSEADQLKKLFTDMPLEHIQASNEIIQYADKILNKELNKTIILTLTDHISFAIERFRQGQIFYNALLWEIKRFYQKEFAVGVRALEIIFEKTGVKLPEEEAASIAMHVLNAELNTDMSYAMDMTKMIQGILSIVRYSYKININEDSLYYERFVTHLKFFAQRNLLGMKEPDKDEDLYDMVKKQYATAYKCAEKVKSFMEKEYDIMVPEDEMMYLTIHIKRITTP</sequence>
<comment type="similarity">
    <text evidence="6">Belongs to the transcriptional antiterminator BglG family.</text>
</comment>
<dbReference type="InterPro" id="IPR004341">
    <property type="entry name" value="CAT_RNA-bd_dom"/>
</dbReference>
<evidence type="ECO:0000259" key="7">
    <source>
        <dbReference type="PROSITE" id="PS51372"/>
    </source>
</evidence>
<dbReference type="RefSeq" id="WP_091688904.1">
    <property type="nucleotide sequence ID" value="NZ_BAABFM010000068.1"/>
</dbReference>
<keyword evidence="2" id="KW-0694">RNA-binding</keyword>
<feature type="domain" description="PRD" evidence="7">
    <location>
        <begin position="170"/>
        <end position="276"/>
    </location>
</feature>
<evidence type="ECO:0000313" key="9">
    <source>
        <dbReference type="Proteomes" id="UP000198806"/>
    </source>
</evidence>